<dbReference type="EMBL" id="CAAGRJ010004512">
    <property type="protein sequence ID" value="VFV22472.1"/>
    <property type="molecule type" value="Genomic_DNA"/>
</dbReference>
<feature type="compositionally biased region" description="Low complexity" evidence="1">
    <location>
        <begin position="19"/>
        <end position="29"/>
    </location>
</feature>
<gene>
    <name evidence="2" type="ORF">LYPA_23C019471</name>
</gene>
<dbReference type="Proteomes" id="UP000386466">
    <property type="component" value="Unassembled WGS sequence"/>
</dbReference>
<sequence length="122" mass="12996">MRRALGSAAGPRADAHFLGAPSPAQRSPSPRVPRPPGCPQPCLVGALKRQLLDLPGLAERGEEDAAEGGSDGRRGSPELRRDPQRLKFLLSRCLFSGSIACGFPHRPRSSQFPPSPPRPANT</sequence>
<feature type="compositionally biased region" description="Pro residues" evidence="1">
    <location>
        <begin position="30"/>
        <end position="39"/>
    </location>
</feature>
<evidence type="ECO:0000256" key="1">
    <source>
        <dbReference type="SAM" id="MobiDB-lite"/>
    </source>
</evidence>
<keyword evidence="3" id="KW-1185">Reference proteome</keyword>
<evidence type="ECO:0000313" key="3">
    <source>
        <dbReference type="Proteomes" id="UP000386466"/>
    </source>
</evidence>
<proteinExistence type="predicted"/>
<evidence type="ECO:0000313" key="2">
    <source>
        <dbReference type="EMBL" id="VFV22472.1"/>
    </source>
</evidence>
<protein>
    <submittedName>
        <fullName evidence="2">Uncharacterized protein</fullName>
    </submittedName>
</protein>
<name>A0A485MWS9_LYNPA</name>
<reference evidence="2 3" key="1">
    <citation type="submission" date="2019-01" db="EMBL/GenBank/DDBJ databases">
        <authorList>
            <person name="Alioto T."/>
            <person name="Alioto T."/>
        </authorList>
    </citation>
    <scope>NUCLEOTIDE SEQUENCE [LARGE SCALE GENOMIC DNA]</scope>
</reference>
<organism evidence="2 3">
    <name type="scientific">Lynx pardinus</name>
    <name type="common">Iberian lynx</name>
    <name type="synonym">Felis pardina</name>
    <dbReference type="NCBI Taxonomy" id="191816"/>
    <lineage>
        <taxon>Eukaryota</taxon>
        <taxon>Metazoa</taxon>
        <taxon>Chordata</taxon>
        <taxon>Craniata</taxon>
        <taxon>Vertebrata</taxon>
        <taxon>Euteleostomi</taxon>
        <taxon>Mammalia</taxon>
        <taxon>Eutheria</taxon>
        <taxon>Laurasiatheria</taxon>
        <taxon>Carnivora</taxon>
        <taxon>Feliformia</taxon>
        <taxon>Felidae</taxon>
        <taxon>Felinae</taxon>
        <taxon>Lynx</taxon>
    </lineage>
</organism>
<accession>A0A485MWS9</accession>
<feature type="compositionally biased region" description="Basic and acidic residues" evidence="1">
    <location>
        <begin position="70"/>
        <end position="83"/>
    </location>
</feature>
<dbReference type="AlphaFoldDB" id="A0A485MWS9"/>
<feature type="region of interest" description="Disordered" evidence="1">
    <location>
        <begin position="1"/>
        <end position="83"/>
    </location>
</feature>